<keyword evidence="2" id="KW-1185">Reference proteome</keyword>
<organism evidence="1 2">
    <name type="scientific">Pseudomonas mercuritolerans</name>
    <dbReference type="NCBI Taxonomy" id="2951809"/>
    <lineage>
        <taxon>Bacteria</taxon>
        <taxon>Pseudomonadati</taxon>
        <taxon>Pseudomonadota</taxon>
        <taxon>Gammaproteobacteria</taxon>
        <taxon>Pseudomonadales</taxon>
        <taxon>Pseudomonadaceae</taxon>
        <taxon>Pseudomonas</taxon>
    </lineage>
</organism>
<dbReference type="Proteomes" id="UP001063475">
    <property type="component" value="Unassembled WGS sequence"/>
</dbReference>
<evidence type="ECO:0000313" key="2">
    <source>
        <dbReference type="Proteomes" id="UP001063475"/>
    </source>
</evidence>
<comment type="caution">
    <text evidence="1">The sequence shown here is derived from an EMBL/GenBank/DDBJ whole genome shotgun (WGS) entry which is preliminary data.</text>
</comment>
<reference evidence="1" key="1">
    <citation type="submission" date="2022-06" db="EMBL/GenBank/DDBJ databases">
        <title>De novo draft assembly of the Pseudomonas mercurotoleraris sp. nov., isolated from the plants rhizosphere.</title>
        <authorList>
            <person name="Robas M."/>
            <person name="Gonzalez D."/>
            <person name="Fernandez V.M."/>
            <person name="Luna L."/>
            <person name="Provanza A."/>
            <person name="Jimenez P.A."/>
        </authorList>
    </citation>
    <scope>NUCLEOTIDE SEQUENCE</scope>
    <source>
        <strain evidence="1">SAICEUPSM</strain>
    </source>
</reference>
<dbReference type="RefSeq" id="WP_137214984.1">
    <property type="nucleotide sequence ID" value="NZ_JAMSHA010000003.1"/>
</dbReference>
<accession>A0ABT2XSR9</accession>
<gene>
    <name evidence="1" type="ORF">ND528_09170</name>
</gene>
<dbReference type="EMBL" id="JAMSHA010000003">
    <property type="protein sequence ID" value="MCV2221740.1"/>
    <property type="molecule type" value="Genomic_DNA"/>
</dbReference>
<name>A0ABT2XSR9_9PSED</name>
<proteinExistence type="predicted"/>
<protein>
    <submittedName>
        <fullName evidence="1">Uncharacterized protein</fullName>
    </submittedName>
</protein>
<evidence type="ECO:0000313" key="1">
    <source>
        <dbReference type="EMBL" id="MCV2221740.1"/>
    </source>
</evidence>
<sequence length="151" mass="17169">MQKKCDLYLCEAVDASQLNVIRLFDKAFVCENGTKLSGYLSISVNRVKLVAVVSDFRRRQIPCFSVPVEYREARISFEAALQIAQAHAMEQGLVGAENPTPYPPLFWSFVLVSKGATEKKTGGVIMVDRLDGHIWGLEEYEEYMYDYNNLF</sequence>